<dbReference type="Proteomes" id="UP000293764">
    <property type="component" value="Unassembled WGS sequence"/>
</dbReference>
<keyword evidence="4 5" id="KW-0732">Signal</keyword>
<evidence type="ECO:0000256" key="2">
    <source>
        <dbReference type="ARBA" id="ARBA00008814"/>
    </source>
</evidence>
<dbReference type="GO" id="GO:0030288">
    <property type="term" value="C:outer membrane-bounded periplasmic space"/>
    <property type="evidence" value="ECO:0007669"/>
    <property type="project" value="TreeGrafter"/>
</dbReference>
<keyword evidence="3" id="KW-0813">Transport</keyword>
<sequence length="352" mass="36618">MSTPLSRPAASRSLTALAAVGAVTFTLAACGSGDDAVADVPADDASTSSAAFPVTITSTLGDATIEKKPERVVAIGWGAADITVALGTIPVGVEADTWGGDADGFEPWFRAAVEEQGGELPEAITIYPEIDVEAIIGLNPDLILATQSGLDQATFDQLSEFAPVVAYPGEAWATSSQDQITIAAEALGVPEKGDEIVADVQRAYDEVKAAHPEFAGTTFAYVYGGDQPGALGVYMPGDSRVALLTDLGLQLAPSVSDLEPDPGSFYSTLGLENADTIDDVDVLFTWFNDTDEQAATEAQPLWQQIPAFSSSGYLPMIDRQLGMAVSVASPLSIPWALDTYVPQIAAVVAKVS</sequence>
<dbReference type="SUPFAM" id="SSF53807">
    <property type="entry name" value="Helical backbone' metal receptor"/>
    <property type="match status" value="1"/>
</dbReference>
<feature type="signal peptide" evidence="5">
    <location>
        <begin position="1"/>
        <end position="28"/>
    </location>
</feature>
<comment type="caution">
    <text evidence="7">The sequence shown here is derived from an EMBL/GenBank/DDBJ whole genome shotgun (WGS) entry which is preliminary data.</text>
</comment>
<evidence type="ECO:0000259" key="6">
    <source>
        <dbReference type="PROSITE" id="PS50983"/>
    </source>
</evidence>
<dbReference type="PROSITE" id="PS51257">
    <property type="entry name" value="PROKAR_LIPOPROTEIN"/>
    <property type="match status" value="1"/>
</dbReference>
<gene>
    <name evidence="7" type="ORF">EUA98_07960</name>
</gene>
<comment type="subcellular location">
    <subcellularLocation>
        <location evidence="1">Cell envelope</location>
    </subcellularLocation>
</comment>
<dbReference type="EMBL" id="SDWW01000015">
    <property type="protein sequence ID" value="RYV51555.1"/>
    <property type="molecule type" value="Genomic_DNA"/>
</dbReference>
<proteinExistence type="inferred from homology"/>
<evidence type="ECO:0000256" key="3">
    <source>
        <dbReference type="ARBA" id="ARBA00022448"/>
    </source>
</evidence>
<dbReference type="Pfam" id="PF01497">
    <property type="entry name" value="Peripla_BP_2"/>
    <property type="match status" value="1"/>
</dbReference>
<evidence type="ECO:0000313" key="7">
    <source>
        <dbReference type="EMBL" id="RYV51555.1"/>
    </source>
</evidence>
<evidence type="ECO:0000313" key="8">
    <source>
        <dbReference type="Proteomes" id="UP000293764"/>
    </source>
</evidence>
<accession>A0A4Q5N0J7</accession>
<organism evidence="7 8">
    <name type="scientific">Pengzhenrongella frigida</name>
    <dbReference type="NCBI Taxonomy" id="1259133"/>
    <lineage>
        <taxon>Bacteria</taxon>
        <taxon>Bacillati</taxon>
        <taxon>Actinomycetota</taxon>
        <taxon>Actinomycetes</taxon>
        <taxon>Micrococcales</taxon>
        <taxon>Pengzhenrongella</taxon>
    </lineage>
</organism>
<dbReference type="PANTHER" id="PTHR30532">
    <property type="entry name" value="IRON III DICITRATE-BINDING PERIPLASMIC PROTEIN"/>
    <property type="match status" value="1"/>
</dbReference>
<dbReference type="GO" id="GO:1901678">
    <property type="term" value="P:iron coordination entity transport"/>
    <property type="evidence" value="ECO:0007669"/>
    <property type="project" value="UniProtKB-ARBA"/>
</dbReference>
<dbReference type="InterPro" id="IPR051313">
    <property type="entry name" value="Bact_iron-sidero_bind"/>
</dbReference>
<evidence type="ECO:0000256" key="4">
    <source>
        <dbReference type="ARBA" id="ARBA00022729"/>
    </source>
</evidence>
<dbReference type="OrthoDB" id="1846031at2"/>
<dbReference type="PANTHER" id="PTHR30532:SF28">
    <property type="entry name" value="PETROBACTIN-BINDING PROTEIN YCLQ"/>
    <property type="match status" value="1"/>
</dbReference>
<dbReference type="PROSITE" id="PS50983">
    <property type="entry name" value="FE_B12_PBP"/>
    <property type="match status" value="1"/>
</dbReference>
<evidence type="ECO:0000256" key="5">
    <source>
        <dbReference type="SAM" id="SignalP"/>
    </source>
</evidence>
<protein>
    <submittedName>
        <fullName evidence="7">Iron-siderophore ABC transporter substrate-binding protein</fullName>
    </submittedName>
</protein>
<reference evidence="7 8" key="1">
    <citation type="submission" date="2019-01" db="EMBL/GenBank/DDBJ databases">
        <title>Novel species of Cellulomonas.</title>
        <authorList>
            <person name="Liu Q."/>
            <person name="Xin Y.-H."/>
        </authorList>
    </citation>
    <scope>NUCLEOTIDE SEQUENCE [LARGE SCALE GENOMIC DNA]</scope>
    <source>
        <strain evidence="7 8">HLT2-17</strain>
    </source>
</reference>
<name>A0A4Q5N0J7_9MICO</name>
<dbReference type="InterPro" id="IPR002491">
    <property type="entry name" value="ABC_transptr_periplasmic_BD"/>
</dbReference>
<dbReference type="AlphaFoldDB" id="A0A4Q5N0J7"/>
<comment type="similarity">
    <text evidence="2">Belongs to the bacterial solute-binding protein 8 family.</text>
</comment>
<feature type="chain" id="PRO_5038567640" evidence="5">
    <location>
        <begin position="29"/>
        <end position="352"/>
    </location>
</feature>
<dbReference type="Gene3D" id="3.40.50.1980">
    <property type="entry name" value="Nitrogenase molybdenum iron protein domain"/>
    <property type="match status" value="2"/>
</dbReference>
<evidence type="ECO:0000256" key="1">
    <source>
        <dbReference type="ARBA" id="ARBA00004196"/>
    </source>
</evidence>
<feature type="domain" description="Fe/B12 periplasmic-binding" evidence="6">
    <location>
        <begin position="71"/>
        <end position="348"/>
    </location>
</feature>
<keyword evidence="8" id="KW-1185">Reference proteome</keyword>
<dbReference type="CDD" id="cd01146">
    <property type="entry name" value="FhuD"/>
    <property type="match status" value="1"/>
</dbReference>